<evidence type="ECO:0000313" key="2">
    <source>
        <dbReference type="EMBL" id="CAB4560539.1"/>
    </source>
</evidence>
<keyword evidence="1" id="KW-0472">Membrane</keyword>
<dbReference type="EMBL" id="CAEZTM010000001">
    <property type="protein sequence ID" value="CAB4560539.1"/>
    <property type="molecule type" value="Genomic_DNA"/>
</dbReference>
<feature type="transmembrane region" description="Helical" evidence="1">
    <location>
        <begin position="80"/>
        <end position="99"/>
    </location>
</feature>
<reference evidence="2" key="1">
    <citation type="submission" date="2020-05" db="EMBL/GenBank/DDBJ databases">
        <authorList>
            <person name="Chiriac C."/>
            <person name="Salcher M."/>
            <person name="Ghai R."/>
            <person name="Kavagutti S V."/>
        </authorList>
    </citation>
    <scope>NUCLEOTIDE SEQUENCE</scope>
</reference>
<organism evidence="2">
    <name type="scientific">freshwater metagenome</name>
    <dbReference type="NCBI Taxonomy" id="449393"/>
    <lineage>
        <taxon>unclassified sequences</taxon>
        <taxon>metagenomes</taxon>
        <taxon>ecological metagenomes</taxon>
    </lineage>
</organism>
<keyword evidence="1" id="KW-1133">Transmembrane helix</keyword>
<feature type="transmembrane region" description="Helical" evidence="1">
    <location>
        <begin position="47"/>
        <end position="68"/>
    </location>
</feature>
<sequence>MNVVTTAALVQVVISLAVVVFQLALAAGAPWGEYTMGGQNKGRLPRLLRIGATVSAVIMLAQAGHYLAQAGVLPPLLDPSGSNVVNWIWFGFSIAGLIVNSISRSKKERKTWVPVLLASATCTLLVALN</sequence>
<evidence type="ECO:0000256" key="1">
    <source>
        <dbReference type="SAM" id="Phobius"/>
    </source>
</evidence>
<keyword evidence="1" id="KW-0812">Transmembrane</keyword>
<gene>
    <name evidence="2" type="ORF">UFOPK1684_00052</name>
</gene>
<accession>A0A6J6DCS7</accession>
<feature type="transmembrane region" description="Helical" evidence="1">
    <location>
        <begin position="6"/>
        <end position="26"/>
    </location>
</feature>
<protein>
    <submittedName>
        <fullName evidence="2">Unannotated protein</fullName>
    </submittedName>
</protein>
<proteinExistence type="predicted"/>
<name>A0A6J6DCS7_9ZZZZ</name>
<dbReference type="AlphaFoldDB" id="A0A6J6DCS7"/>